<name>A0ABW0FE54_9MICO</name>
<gene>
    <name evidence="3" type="ORF">ACFPK8_02355</name>
</gene>
<dbReference type="InterPro" id="IPR015943">
    <property type="entry name" value="WD40/YVTN_repeat-like_dom_sf"/>
</dbReference>
<reference evidence="4" key="1">
    <citation type="journal article" date="2019" name="Int. J. Syst. Evol. Microbiol.">
        <title>The Global Catalogue of Microorganisms (GCM) 10K type strain sequencing project: providing services to taxonomists for standard genome sequencing and annotation.</title>
        <authorList>
            <consortium name="The Broad Institute Genomics Platform"/>
            <consortium name="The Broad Institute Genome Sequencing Center for Infectious Disease"/>
            <person name="Wu L."/>
            <person name="Ma J."/>
        </authorList>
    </citation>
    <scope>NUCLEOTIDE SEQUENCE [LARGE SCALE GENOMIC DNA]</scope>
    <source>
        <strain evidence="4">CGMCC 1.16455</strain>
    </source>
</reference>
<evidence type="ECO:0000313" key="4">
    <source>
        <dbReference type="Proteomes" id="UP001595937"/>
    </source>
</evidence>
<sequence length="498" mass="53362">MVAGLILGAARPEWAARAWDSTGIDCGRGLSQGDPHNAGSLSSSWGEATHQPDDELDLDEHRAHVEELARQLGYEPVREIPGDARISSEEGRSVEVDADAQGGLIRVDSRGEEGLHRIAAIDPSTGVPAWNWDLDGGRDTAVYEHGDHLILANRIVRGGFFEGDRWTDLLSLDARTGARQGCQRFEGFPGYGAGSTDAALVVGTESWNPMGDDEDQEVGERAIQQVTVPGFKQGFSRTLPALDDETGDDGMDRSRPQPLVTLQGGFFLTYTSPFVGGSGDAFSLGRSGADFPSDQVPIEAFSMDTGEPLWSYGDPGDRIAVVSGVSGISGASGVLVAELGEFEPSAKDPEHGSSAVTLRMLDAQGEQLWEAPAADVGGDFSGSSDDRYLRVLGDVVLVHTAPHVVTALDAATGEELWTIDETDEEPEPLWLHSAVAVDGKVFLQGTDREYMVDARTGERFDELATSMDDAHVHDISALGEDMLLVTTREYGAVILQRR</sequence>
<evidence type="ECO:0000259" key="2">
    <source>
        <dbReference type="Pfam" id="PF13360"/>
    </source>
</evidence>
<dbReference type="Gene3D" id="2.130.10.10">
    <property type="entry name" value="YVTN repeat-like/Quinoprotein amine dehydrogenase"/>
    <property type="match status" value="1"/>
</dbReference>
<proteinExistence type="predicted"/>
<feature type="region of interest" description="Disordered" evidence="1">
    <location>
        <begin position="29"/>
        <end position="52"/>
    </location>
</feature>
<organism evidence="3 4">
    <name type="scientific">Brachybacterium tyrofermentans</name>
    <dbReference type="NCBI Taxonomy" id="47848"/>
    <lineage>
        <taxon>Bacteria</taxon>
        <taxon>Bacillati</taxon>
        <taxon>Actinomycetota</taxon>
        <taxon>Actinomycetes</taxon>
        <taxon>Micrococcales</taxon>
        <taxon>Dermabacteraceae</taxon>
        <taxon>Brachybacterium</taxon>
    </lineage>
</organism>
<dbReference type="InterPro" id="IPR002372">
    <property type="entry name" value="PQQ_rpt_dom"/>
</dbReference>
<accession>A0ABW0FE54</accession>
<comment type="caution">
    <text evidence="3">The sequence shown here is derived from an EMBL/GenBank/DDBJ whole genome shotgun (WGS) entry which is preliminary data.</text>
</comment>
<feature type="domain" description="Pyrrolo-quinoline quinone repeat" evidence="2">
    <location>
        <begin position="300"/>
        <end position="469"/>
    </location>
</feature>
<protein>
    <submittedName>
        <fullName evidence="3">PQQ-binding-like beta-propeller repeat protein</fullName>
    </submittedName>
</protein>
<dbReference type="Pfam" id="PF13360">
    <property type="entry name" value="PQQ_2"/>
    <property type="match status" value="1"/>
</dbReference>
<dbReference type="RefSeq" id="WP_343923208.1">
    <property type="nucleotide sequence ID" value="NZ_BAAAIR010000032.1"/>
</dbReference>
<evidence type="ECO:0000256" key="1">
    <source>
        <dbReference type="SAM" id="MobiDB-lite"/>
    </source>
</evidence>
<keyword evidence="4" id="KW-1185">Reference proteome</keyword>
<evidence type="ECO:0000313" key="3">
    <source>
        <dbReference type="EMBL" id="MFC5296339.1"/>
    </source>
</evidence>
<dbReference type="SUPFAM" id="SSF50998">
    <property type="entry name" value="Quinoprotein alcohol dehydrogenase-like"/>
    <property type="match status" value="1"/>
</dbReference>
<dbReference type="GeneID" id="303296760"/>
<dbReference type="EMBL" id="JBHSLN010000011">
    <property type="protein sequence ID" value="MFC5296339.1"/>
    <property type="molecule type" value="Genomic_DNA"/>
</dbReference>
<dbReference type="Proteomes" id="UP001595937">
    <property type="component" value="Unassembled WGS sequence"/>
</dbReference>
<dbReference type="InterPro" id="IPR011047">
    <property type="entry name" value="Quinoprotein_ADH-like_sf"/>
</dbReference>